<reference evidence="11" key="1">
    <citation type="submission" date="2022-01" db="EMBL/GenBank/DDBJ databases">
        <authorList>
            <person name="King R."/>
        </authorList>
    </citation>
    <scope>NUCLEOTIDE SEQUENCE</scope>
</reference>
<keyword evidence="3 8" id="KW-0349">Heme</keyword>
<evidence type="ECO:0000313" key="11">
    <source>
        <dbReference type="EMBL" id="CAH1719499.1"/>
    </source>
</evidence>
<dbReference type="InterPro" id="IPR036396">
    <property type="entry name" value="Cyt_P450_sf"/>
</dbReference>
<organism evidence="11 12">
    <name type="scientific">Chironomus riparius</name>
    <dbReference type="NCBI Taxonomy" id="315576"/>
    <lineage>
        <taxon>Eukaryota</taxon>
        <taxon>Metazoa</taxon>
        <taxon>Ecdysozoa</taxon>
        <taxon>Arthropoda</taxon>
        <taxon>Hexapoda</taxon>
        <taxon>Insecta</taxon>
        <taxon>Pterygota</taxon>
        <taxon>Neoptera</taxon>
        <taxon>Endopterygota</taxon>
        <taxon>Diptera</taxon>
        <taxon>Nematocera</taxon>
        <taxon>Chironomoidea</taxon>
        <taxon>Chironomidae</taxon>
        <taxon>Chironominae</taxon>
        <taxon>Chironomus</taxon>
    </lineage>
</organism>
<evidence type="ECO:0000256" key="7">
    <source>
        <dbReference type="ARBA" id="ARBA00023033"/>
    </source>
</evidence>
<keyword evidence="7 9" id="KW-0503">Monooxygenase</keyword>
<keyword evidence="10" id="KW-1133">Transmembrane helix</keyword>
<protein>
    <recommendedName>
        <fullName evidence="13">Cytochrome P450</fullName>
    </recommendedName>
</protein>
<comment type="cofactor">
    <cofactor evidence="1 8">
        <name>heme</name>
        <dbReference type="ChEBI" id="CHEBI:30413"/>
    </cofactor>
</comment>
<evidence type="ECO:0000256" key="5">
    <source>
        <dbReference type="ARBA" id="ARBA00023002"/>
    </source>
</evidence>
<keyword evidence="6 8" id="KW-0408">Iron</keyword>
<evidence type="ECO:0000256" key="2">
    <source>
        <dbReference type="ARBA" id="ARBA00010617"/>
    </source>
</evidence>
<keyword evidence="10" id="KW-0812">Transmembrane</keyword>
<sequence length="514" mass="59431">MVPVTVILIYIVVASFLVYTFRNKKPLKWSDFFLNGFPMLKVIKNDNIYCIPGPLRLPFIGTKWQQIKMNKLHEYYADLNKTYGNIVMEMNGNIPVISLFKREDIEKVLQFNSAYPFRPPTEIVSFYRQKHPERYSSLGLVNEQGPQWAKLRSKLTPKTLESKRMLSTFCPELNEICDEFINAIKQKRNANNVLENFDDLMKMMSLEASSSLILGRRMGYLQESGENNENFMELGNAAKNIFAIFRDAFYGNCLWKYFPSRIYKEYAANEEKIYNIILEIIKNTIQNNEFMAQDKENESILVKILKTEGLDIRDKISGVIDFLTATQVLSHTAIFLLSFISSNAEVQEKIFQESSLLSENPSLDELNKAHYTRAAIQESFRISPSAFAVARILEQDFNLSEYHVEAGNIVLCHNMIACNNEENFENAKEFIPERWLNENGEMNPNQPTNSSIVVPFGCGRRTCPGKKLSEMELVILVIKLVREFKIEYMSPCEQQFEFVLAPRGPINIKFENRV</sequence>
<dbReference type="GO" id="GO:0020037">
    <property type="term" value="F:heme binding"/>
    <property type="evidence" value="ECO:0007669"/>
    <property type="project" value="InterPro"/>
</dbReference>
<dbReference type="SUPFAM" id="SSF48264">
    <property type="entry name" value="Cytochrome P450"/>
    <property type="match status" value="1"/>
</dbReference>
<dbReference type="PRINTS" id="PR00463">
    <property type="entry name" value="EP450I"/>
</dbReference>
<dbReference type="PANTHER" id="PTHR24279">
    <property type="entry name" value="CYTOCHROME P450"/>
    <property type="match status" value="1"/>
</dbReference>
<dbReference type="GO" id="GO:0005506">
    <property type="term" value="F:iron ion binding"/>
    <property type="evidence" value="ECO:0007669"/>
    <property type="project" value="InterPro"/>
</dbReference>
<accession>A0A9P0IUC2</accession>
<proteinExistence type="inferred from homology"/>
<dbReference type="AlphaFoldDB" id="A0A9P0IUC2"/>
<keyword evidence="10" id="KW-0472">Membrane</keyword>
<dbReference type="InterPro" id="IPR017972">
    <property type="entry name" value="Cyt_P450_CS"/>
</dbReference>
<evidence type="ECO:0000256" key="3">
    <source>
        <dbReference type="ARBA" id="ARBA00022617"/>
    </source>
</evidence>
<dbReference type="PANTHER" id="PTHR24279:SF120">
    <property type="entry name" value="CYTOCHROME P450"/>
    <property type="match status" value="1"/>
</dbReference>
<dbReference type="Gene3D" id="1.10.630.10">
    <property type="entry name" value="Cytochrome P450"/>
    <property type="match status" value="1"/>
</dbReference>
<evidence type="ECO:0000256" key="10">
    <source>
        <dbReference type="SAM" id="Phobius"/>
    </source>
</evidence>
<dbReference type="GO" id="GO:0004497">
    <property type="term" value="F:monooxygenase activity"/>
    <property type="evidence" value="ECO:0007669"/>
    <property type="project" value="UniProtKB-KW"/>
</dbReference>
<name>A0A9P0IUC2_9DIPT</name>
<dbReference type="PRINTS" id="PR00385">
    <property type="entry name" value="P450"/>
</dbReference>
<dbReference type="CDD" id="cd11054">
    <property type="entry name" value="CYP24A1-like"/>
    <property type="match status" value="1"/>
</dbReference>
<dbReference type="Proteomes" id="UP001153620">
    <property type="component" value="Chromosome 2"/>
</dbReference>
<comment type="similarity">
    <text evidence="2 9">Belongs to the cytochrome P450 family.</text>
</comment>
<evidence type="ECO:0000256" key="8">
    <source>
        <dbReference type="PIRSR" id="PIRSR602401-1"/>
    </source>
</evidence>
<dbReference type="GO" id="GO:0016705">
    <property type="term" value="F:oxidoreductase activity, acting on paired donors, with incorporation or reduction of molecular oxygen"/>
    <property type="evidence" value="ECO:0007669"/>
    <property type="project" value="InterPro"/>
</dbReference>
<keyword evidence="4 8" id="KW-0479">Metal-binding</keyword>
<evidence type="ECO:0008006" key="13">
    <source>
        <dbReference type="Google" id="ProtNLM"/>
    </source>
</evidence>
<feature type="transmembrane region" description="Helical" evidence="10">
    <location>
        <begin position="6"/>
        <end position="22"/>
    </location>
</feature>
<evidence type="ECO:0000256" key="1">
    <source>
        <dbReference type="ARBA" id="ARBA00001971"/>
    </source>
</evidence>
<reference evidence="11" key="2">
    <citation type="submission" date="2022-10" db="EMBL/GenBank/DDBJ databases">
        <authorList>
            <consortium name="ENA_rothamsted_submissions"/>
            <consortium name="culmorum"/>
            <person name="King R."/>
        </authorList>
    </citation>
    <scope>NUCLEOTIDE SEQUENCE</scope>
</reference>
<keyword evidence="5 9" id="KW-0560">Oxidoreductase</keyword>
<gene>
    <name evidence="11" type="ORF">CHIRRI_LOCUS6794</name>
</gene>
<dbReference type="InterPro" id="IPR002401">
    <property type="entry name" value="Cyt_P450_E_grp-I"/>
</dbReference>
<dbReference type="Pfam" id="PF00067">
    <property type="entry name" value="p450"/>
    <property type="match status" value="1"/>
</dbReference>
<dbReference type="InterPro" id="IPR050479">
    <property type="entry name" value="CYP11_CYP27_families"/>
</dbReference>
<keyword evidence="12" id="KW-1185">Reference proteome</keyword>
<dbReference type="EMBL" id="OU895878">
    <property type="protein sequence ID" value="CAH1719499.1"/>
    <property type="molecule type" value="Genomic_DNA"/>
</dbReference>
<evidence type="ECO:0000313" key="12">
    <source>
        <dbReference type="Proteomes" id="UP001153620"/>
    </source>
</evidence>
<evidence type="ECO:0000256" key="4">
    <source>
        <dbReference type="ARBA" id="ARBA00022723"/>
    </source>
</evidence>
<evidence type="ECO:0000256" key="9">
    <source>
        <dbReference type="RuleBase" id="RU000461"/>
    </source>
</evidence>
<feature type="binding site" description="axial binding residue" evidence="8">
    <location>
        <position position="463"/>
    </location>
    <ligand>
        <name>heme</name>
        <dbReference type="ChEBI" id="CHEBI:30413"/>
    </ligand>
    <ligandPart>
        <name>Fe</name>
        <dbReference type="ChEBI" id="CHEBI:18248"/>
    </ligandPart>
</feature>
<dbReference type="InterPro" id="IPR001128">
    <property type="entry name" value="Cyt_P450"/>
</dbReference>
<evidence type="ECO:0000256" key="6">
    <source>
        <dbReference type="ARBA" id="ARBA00023004"/>
    </source>
</evidence>
<dbReference type="PROSITE" id="PS00086">
    <property type="entry name" value="CYTOCHROME_P450"/>
    <property type="match status" value="1"/>
</dbReference>